<dbReference type="EnsemblPlants" id="MELO3C032669.2.1">
    <property type="protein sequence ID" value="MELO3C032669.2.1"/>
    <property type="gene ID" value="MELO3C032669.2"/>
</dbReference>
<dbReference type="Gramene" id="MELO3C032669.2.1">
    <property type="protein sequence ID" value="MELO3C032669.2.1"/>
    <property type="gene ID" value="MELO3C032669.2"/>
</dbReference>
<dbReference type="AlphaFoldDB" id="A0A9I9EEH3"/>
<dbReference type="Pfam" id="PF03004">
    <property type="entry name" value="Transposase_24"/>
    <property type="match status" value="1"/>
</dbReference>
<name>A0A9I9EEH3_CUCME</name>
<evidence type="ECO:0000256" key="1">
    <source>
        <dbReference type="SAM" id="MobiDB-lite"/>
    </source>
</evidence>
<proteinExistence type="predicted"/>
<sequence length="160" mass="18537">MSSRNFGLGNRSRSSSNVNEANNSNQNSIGEQEVVSIDSDIQSYSTKTKGRGATRGNYFILDLNEPLVQDYLEHEMSVLHRDFRCSLHKSYKKYDSSAEARKHCDKRVARDLDWARLCDQWEREDFKSRSEANTKARSKLPFTHRGGTSTFLRHKQKMVR</sequence>
<reference evidence="2" key="1">
    <citation type="submission" date="2023-03" db="UniProtKB">
        <authorList>
            <consortium name="EnsemblPlants"/>
        </authorList>
    </citation>
    <scope>IDENTIFICATION</scope>
</reference>
<accession>A0A9I9EEH3</accession>
<organism evidence="2">
    <name type="scientific">Cucumis melo</name>
    <name type="common">Muskmelon</name>
    <dbReference type="NCBI Taxonomy" id="3656"/>
    <lineage>
        <taxon>Eukaryota</taxon>
        <taxon>Viridiplantae</taxon>
        <taxon>Streptophyta</taxon>
        <taxon>Embryophyta</taxon>
        <taxon>Tracheophyta</taxon>
        <taxon>Spermatophyta</taxon>
        <taxon>Magnoliopsida</taxon>
        <taxon>eudicotyledons</taxon>
        <taxon>Gunneridae</taxon>
        <taxon>Pentapetalae</taxon>
        <taxon>rosids</taxon>
        <taxon>fabids</taxon>
        <taxon>Cucurbitales</taxon>
        <taxon>Cucurbitaceae</taxon>
        <taxon>Benincaseae</taxon>
        <taxon>Cucumis</taxon>
    </lineage>
</organism>
<feature type="compositionally biased region" description="Low complexity" evidence="1">
    <location>
        <begin position="1"/>
        <end position="30"/>
    </location>
</feature>
<dbReference type="InterPro" id="IPR004252">
    <property type="entry name" value="Probable_transposase_24"/>
</dbReference>
<evidence type="ECO:0000313" key="2">
    <source>
        <dbReference type="EnsemblPlants" id="MELO3C032669.2.1"/>
    </source>
</evidence>
<feature type="region of interest" description="Disordered" evidence="1">
    <location>
        <begin position="1"/>
        <end position="33"/>
    </location>
</feature>
<protein>
    <recommendedName>
        <fullName evidence="3">CACTA en-spm transposon protein</fullName>
    </recommendedName>
</protein>
<evidence type="ECO:0008006" key="3">
    <source>
        <dbReference type="Google" id="ProtNLM"/>
    </source>
</evidence>